<keyword evidence="5" id="KW-1185">Reference proteome</keyword>
<gene>
    <name evidence="4" type="ORF">DDZ16_19125</name>
</gene>
<comment type="caution">
    <text evidence="4">The sequence shown here is derived from an EMBL/GenBank/DDBJ whole genome shotgun (WGS) entry which is preliminary data.</text>
</comment>
<protein>
    <submittedName>
        <fullName evidence="4">Zeta toxin</fullName>
    </submittedName>
</protein>
<evidence type="ECO:0000313" key="4">
    <source>
        <dbReference type="EMBL" id="PWD97749.1"/>
    </source>
</evidence>
<accession>A0A2U2B3W7</accession>
<organism evidence="4 5">
    <name type="scientific">Marinilabilia rubra</name>
    <dbReference type="NCBI Taxonomy" id="2162893"/>
    <lineage>
        <taxon>Bacteria</taxon>
        <taxon>Pseudomonadati</taxon>
        <taxon>Bacteroidota</taxon>
        <taxon>Bacteroidia</taxon>
        <taxon>Marinilabiliales</taxon>
        <taxon>Marinilabiliaceae</taxon>
        <taxon>Marinilabilia</taxon>
    </lineage>
</organism>
<dbReference type="PANTHER" id="PTHR39206:SF1">
    <property type="entry name" value="SLL8004 PROTEIN"/>
    <property type="match status" value="1"/>
</dbReference>
<name>A0A2U2B3W7_9BACT</name>
<dbReference type="OrthoDB" id="9791543at2"/>
<dbReference type="AlphaFoldDB" id="A0A2U2B3W7"/>
<evidence type="ECO:0000256" key="2">
    <source>
        <dbReference type="ARBA" id="ARBA00022840"/>
    </source>
</evidence>
<dbReference type="RefSeq" id="WP_109266086.1">
    <property type="nucleotide sequence ID" value="NZ_QEWP01000026.1"/>
</dbReference>
<dbReference type="Proteomes" id="UP000244956">
    <property type="component" value="Unassembled WGS sequence"/>
</dbReference>
<dbReference type="GO" id="GO:0016301">
    <property type="term" value="F:kinase activity"/>
    <property type="evidence" value="ECO:0007669"/>
    <property type="project" value="InterPro"/>
</dbReference>
<evidence type="ECO:0000256" key="1">
    <source>
        <dbReference type="ARBA" id="ARBA00022741"/>
    </source>
</evidence>
<proteinExistence type="predicted"/>
<keyword evidence="1" id="KW-0547">Nucleotide-binding</keyword>
<dbReference type="EMBL" id="QEWP01000026">
    <property type="protein sequence ID" value="PWD97749.1"/>
    <property type="molecule type" value="Genomic_DNA"/>
</dbReference>
<dbReference type="SUPFAM" id="SSF52540">
    <property type="entry name" value="P-loop containing nucleoside triphosphate hydrolases"/>
    <property type="match status" value="1"/>
</dbReference>
<dbReference type="PANTHER" id="PTHR39206">
    <property type="entry name" value="SLL8004 PROTEIN"/>
    <property type="match status" value="1"/>
</dbReference>
<sequence>MAQKRLRLFAGPNGSGKTTIINKIPDNINLGFLINADDIEAELRKNGYFNLKNHQLKLTTSELQNFISNEGASSVKLPVNKFIDQFYISNQKVFIPENLLNSYIAADIAALLRIQHAKAGHSFTFETVLSHPSKIDFITTAKQNGYRIYLYYIATESADINVNRVNIRVTQKGHSVPEATIRARYKRSLALLYKTIKVSDRAFLFDNSGKESFFFAEITDGSDVEIKCDDENIPEWFFSYVLNR</sequence>
<feature type="domain" description="Zeta toxin" evidence="3">
    <location>
        <begin position="115"/>
        <end position="194"/>
    </location>
</feature>
<keyword evidence="2" id="KW-0067">ATP-binding</keyword>
<evidence type="ECO:0000313" key="5">
    <source>
        <dbReference type="Proteomes" id="UP000244956"/>
    </source>
</evidence>
<evidence type="ECO:0000259" key="3">
    <source>
        <dbReference type="Pfam" id="PF06414"/>
    </source>
</evidence>
<reference evidence="4 5" key="1">
    <citation type="submission" date="2018-05" db="EMBL/GenBank/DDBJ databases">
        <title>Marinilabilia rubrum sp. nov., isolated from saltern sediment.</title>
        <authorList>
            <person name="Zhang R."/>
        </authorList>
    </citation>
    <scope>NUCLEOTIDE SEQUENCE [LARGE SCALE GENOMIC DNA]</scope>
    <source>
        <strain evidence="4 5">WTE16</strain>
    </source>
</reference>
<dbReference type="GO" id="GO:0005524">
    <property type="term" value="F:ATP binding"/>
    <property type="evidence" value="ECO:0007669"/>
    <property type="project" value="UniProtKB-KW"/>
</dbReference>
<dbReference type="InterPro" id="IPR010488">
    <property type="entry name" value="Zeta_toxin_domain"/>
</dbReference>
<dbReference type="InterPro" id="IPR027417">
    <property type="entry name" value="P-loop_NTPase"/>
</dbReference>
<dbReference type="Gene3D" id="3.40.50.300">
    <property type="entry name" value="P-loop containing nucleotide triphosphate hydrolases"/>
    <property type="match status" value="1"/>
</dbReference>
<dbReference type="Pfam" id="PF06414">
    <property type="entry name" value="Zeta_toxin"/>
    <property type="match status" value="1"/>
</dbReference>